<reference evidence="2" key="1">
    <citation type="submission" date="2019-01" db="EMBL/GenBank/DDBJ databases">
        <title>Anaerobic oxidation of ethane by archaea from a marine hydrocarbon seep.</title>
        <authorList>
            <person name="Musat F."/>
        </authorList>
    </citation>
    <scope>NUCLEOTIDE SEQUENCE [LARGE SCALE GENOMIC DNA]</scope>
</reference>
<dbReference type="Proteomes" id="UP000291831">
    <property type="component" value="Unassembled WGS sequence"/>
</dbReference>
<protein>
    <submittedName>
        <fullName evidence="1">Uncharacterized protein</fullName>
    </submittedName>
</protein>
<evidence type="ECO:0000313" key="1">
    <source>
        <dbReference type="EMBL" id="RZB28925.1"/>
    </source>
</evidence>
<comment type="caution">
    <text evidence="1">The sequence shown here is derived from an EMBL/GenBank/DDBJ whole genome shotgun (WGS) entry which is preliminary data.</text>
</comment>
<dbReference type="AlphaFoldDB" id="A0A8B3RZ63"/>
<accession>A0A8B3RZ63</accession>
<name>A0A8B3RZ63_9EURY</name>
<evidence type="ECO:0000313" key="2">
    <source>
        <dbReference type="Proteomes" id="UP000291831"/>
    </source>
</evidence>
<dbReference type="EMBL" id="RPGO01000033">
    <property type="protein sequence ID" value="RZB28925.1"/>
    <property type="molecule type" value="Genomic_DNA"/>
</dbReference>
<sequence length="52" mass="5662">MVPIALDCFAIEVKVPRGMFRAGNKTLSGLIQNLKVPSDYTPFVPTAAELKL</sequence>
<gene>
    <name evidence="1" type="ORF">AEth_01529</name>
</gene>
<proteinExistence type="predicted"/>
<organism evidence="1 2">
    <name type="scientific">Candidatus Argoarchaeum ethanivorans</name>
    <dbReference type="NCBI Taxonomy" id="2608793"/>
    <lineage>
        <taxon>Archaea</taxon>
        <taxon>Methanobacteriati</taxon>
        <taxon>Methanobacteriota</taxon>
        <taxon>Stenosarchaea group</taxon>
        <taxon>Methanomicrobia</taxon>
        <taxon>Methanosarcinales</taxon>
        <taxon>Methanosarcinales incertae sedis</taxon>
        <taxon>GOM Arc I cluster</taxon>
        <taxon>Candidatus Argoarchaeum</taxon>
    </lineage>
</organism>